<comment type="caution">
    <text evidence="1">The sequence shown here is derived from an EMBL/GenBank/DDBJ whole genome shotgun (WGS) entry which is preliminary data.</text>
</comment>
<gene>
    <name evidence="1" type="ORF">BBH99_20440</name>
</gene>
<dbReference type="EMBL" id="MAYF01000138">
    <property type="protein sequence ID" value="OCA78846.1"/>
    <property type="molecule type" value="Genomic_DNA"/>
</dbReference>
<proteinExistence type="predicted"/>
<name>A0ABX2X628_9FLAO</name>
<reference evidence="1 2" key="1">
    <citation type="submission" date="2016-07" db="EMBL/GenBank/DDBJ databases">
        <authorList>
            <person name="Jeong J.-J."/>
            <person name="Kim D.W."/>
            <person name="Sang M.K."/>
            <person name="Choi I.-G."/>
            <person name="Kim K.D."/>
        </authorList>
    </citation>
    <scope>NUCLEOTIDE SEQUENCE [LARGE SCALE GENOMIC DNA]</scope>
    <source>
        <strain evidence="1 2">C-26</strain>
    </source>
</reference>
<protein>
    <recommendedName>
        <fullName evidence="3">DUF2931 family protein</fullName>
    </recommendedName>
</protein>
<dbReference type="Pfam" id="PF11153">
    <property type="entry name" value="DUF2931"/>
    <property type="match status" value="1"/>
</dbReference>
<accession>A0ABX2X628</accession>
<evidence type="ECO:0000313" key="2">
    <source>
        <dbReference type="Proteomes" id="UP000093508"/>
    </source>
</evidence>
<keyword evidence="2" id="KW-1185">Reference proteome</keyword>
<dbReference type="Proteomes" id="UP000093508">
    <property type="component" value="Unassembled WGS sequence"/>
</dbReference>
<organism evidence="1 2">
    <name type="scientific">Chryseobacterium contaminans</name>
    <dbReference type="NCBI Taxonomy" id="1423959"/>
    <lineage>
        <taxon>Bacteria</taxon>
        <taxon>Pseudomonadati</taxon>
        <taxon>Bacteroidota</taxon>
        <taxon>Flavobacteriia</taxon>
        <taxon>Flavobacteriales</taxon>
        <taxon>Weeksellaceae</taxon>
        <taxon>Chryseobacterium group</taxon>
        <taxon>Chryseobacterium</taxon>
    </lineage>
</organism>
<dbReference type="InterPro" id="IPR021326">
    <property type="entry name" value="DUF2931"/>
</dbReference>
<sequence>MVLRKKVGDLSFQIRISLIWSTEKEKEMYINIKLIWAFISIVIISGCVKKEQKQNDKKDMKEAAFSYMVTVSAPKEYPIEVHEGWLSNKDKKLICGMPKAGHTTGSWEYDGVEAGQGGNEIPIHLNLTYVAYAEKKFYTVDADLPSDKILEEFRKGFSLVEAPNGQNIYTDVKQGTYDTFTVGAAPGGVIVVWLSAGHHRVEICRLQAKEVFVDKNDFMGFVDKKESQQQFYDDLYKIMIKDSVRTEIDKNGIPFGLWDQYRTKYKYRFTLKPYDEKDKIVFESIRYYNGEATIYYPQDLAKIEYMTAAIPYNASISFTKYNTEIFFDDKELMKLFESFKQKYPDKPVDIVLVPAFMYNEITLYIECSGEKIKLEKAKVAKIWGG</sequence>
<evidence type="ECO:0000313" key="1">
    <source>
        <dbReference type="EMBL" id="OCA78846.1"/>
    </source>
</evidence>
<evidence type="ECO:0008006" key="3">
    <source>
        <dbReference type="Google" id="ProtNLM"/>
    </source>
</evidence>